<gene>
    <name evidence="7" type="ORF">Pmar_PMAR007614</name>
</gene>
<keyword evidence="3" id="KW-0862">Zinc</keyword>
<dbReference type="GO" id="GO:0008270">
    <property type="term" value="F:zinc ion binding"/>
    <property type="evidence" value="ECO:0007669"/>
    <property type="project" value="UniProtKB-KW"/>
</dbReference>
<dbReference type="InterPro" id="IPR012337">
    <property type="entry name" value="RNaseH-like_sf"/>
</dbReference>
<evidence type="ECO:0000256" key="2">
    <source>
        <dbReference type="ARBA" id="ARBA00022771"/>
    </source>
</evidence>
<dbReference type="AlphaFoldDB" id="C5LQM5"/>
<feature type="non-terminal residue" evidence="7">
    <location>
        <position position="710"/>
    </location>
</feature>
<dbReference type="GeneID" id="9057301"/>
<dbReference type="InterPro" id="IPR003656">
    <property type="entry name" value="Znf_BED"/>
</dbReference>
<feature type="domain" description="BED-type" evidence="6">
    <location>
        <begin position="113"/>
        <end position="160"/>
    </location>
</feature>
<dbReference type="Proteomes" id="UP000007800">
    <property type="component" value="Unassembled WGS sequence"/>
</dbReference>
<organism evidence="8">
    <name type="scientific">Perkinsus marinus (strain ATCC 50983 / TXsc)</name>
    <dbReference type="NCBI Taxonomy" id="423536"/>
    <lineage>
        <taxon>Eukaryota</taxon>
        <taxon>Sar</taxon>
        <taxon>Alveolata</taxon>
        <taxon>Perkinsozoa</taxon>
        <taxon>Perkinsea</taxon>
        <taxon>Perkinsida</taxon>
        <taxon>Perkinsidae</taxon>
        <taxon>Perkinsus</taxon>
    </lineage>
</organism>
<keyword evidence="1" id="KW-0479">Metal-binding</keyword>
<evidence type="ECO:0000259" key="6">
    <source>
        <dbReference type="PROSITE" id="PS50808"/>
    </source>
</evidence>
<name>C5LQM5_PERM5</name>
<feature type="compositionally biased region" description="Low complexity" evidence="5">
    <location>
        <begin position="1"/>
        <end position="20"/>
    </location>
</feature>
<keyword evidence="8" id="KW-1185">Reference proteome</keyword>
<dbReference type="RefSeq" id="XP_002768250.1">
    <property type="nucleotide sequence ID" value="XM_002768204.1"/>
</dbReference>
<sequence>MTTPRSQPSGSSRRQTSTPSIDLTAILNDLRQGHDSPVNKGLFPTHKSPISIDLEGATPVVKASTCGKRPVKSGSSRPPTKRRRPRPHTPTVHPKLRPGEPLDFDAFDLHKPDLTSTVWEQFRQIRVKGSVETCERRVYCILCGTVDKQTGSSTTNMKRHTCVKFVDDENMRQPLITQFSRDKAKLGLEDRNTLNQAAVSLLSATSSPFLLFECDEMKELLGLVSSLTLKLGKHIDIASSLAGERHLRRLVKETSLQRTELVKAHLKVQPEPYQILFDMWTTPGEEEIMALQVILWGGKLQHKNPDRAAFPVLMALRVCAEYNIDPGACLFCSDNCQSNIRALDDLGYASSGCLCHLLALVSGAILDPTKPQAPVEQDKSTAALLKPSNLEKGNTAKTTNGIVAAASRLATYFKRAKLNPILSLKGYKKLKSRGGVKWDAIYIMLTRLLESWEGVEQILVQKGQLRFFESIFSKRNVIEQLVELLEPFRRATVSMESLAGGTACKSILALEYVWKTLHAPANPDEDKIISDARIKLRETFKKKLIVRLTPDMLLPLALYPRAKFRGLMDLEIRKEFEDAGSTTPDLLSEEYIKWQMVSWCSIVTKSKEGVADEPDNSGPADMPQTAGEVVLEDSFLGCYATGLPSLNALKKQEATEKLSDEVLTEKIEAEVERYSRSDPVALGYDAYWSDPNVLAQYPYIANLKDLCKSM</sequence>
<feature type="region of interest" description="Disordered" evidence="5">
    <location>
        <begin position="1"/>
        <end position="100"/>
    </location>
</feature>
<proteinExistence type="predicted"/>
<dbReference type="InParanoid" id="C5LQM5"/>
<evidence type="ECO:0000256" key="5">
    <source>
        <dbReference type="SAM" id="MobiDB-lite"/>
    </source>
</evidence>
<reference evidence="7 8" key="1">
    <citation type="submission" date="2008-07" db="EMBL/GenBank/DDBJ databases">
        <authorList>
            <person name="El-Sayed N."/>
            <person name="Caler E."/>
            <person name="Inman J."/>
            <person name="Amedeo P."/>
            <person name="Hass B."/>
            <person name="Wortman J."/>
        </authorList>
    </citation>
    <scope>NUCLEOTIDE SEQUENCE [LARGE SCALE GENOMIC DNA]</scope>
    <source>
        <strain evidence="8">ATCC 50983 / TXsc</strain>
    </source>
</reference>
<dbReference type="SUPFAM" id="SSF53098">
    <property type="entry name" value="Ribonuclease H-like"/>
    <property type="match status" value="1"/>
</dbReference>
<dbReference type="SUPFAM" id="SSF57667">
    <property type="entry name" value="beta-beta-alpha zinc fingers"/>
    <property type="match status" value="1"/>
</dbReference>
<evidence type="ECO:0000256" key="3">
    <source>
        <dbReference type="ARBA" id="ARBA00022833"/>
    </source>
</evidence>
<protein>
    <recommendedName>
        <fullName evidence="6">BED-type domain-containing protein</fullName>
    </recommendedName>
</protein>
<dbReference type="PROSITE" id="PS50808">
    <property type="entry name" value="ZF_BED"/>
    <property type="match status" value="1"/>
</dbReference>
<dbReference type="EMBL" id="GG684653">
    <property type="protein sequence ID" value="EER00968.1"/>
    <property type="molecule type" value="Genomic_DNA"/>
</dbReference>
<accession>C5LQM5</accession>
<evidence type="ECO:0000256" key="4">
    <source>
        <dbReference type="PROSITE-ProRule" id="PRU00027"/>
    </source>
</evidence>
<keyword evidence="2 4" id="KW-0863">Zinc-finger</keyword>
<evidence type="ECO:0000313" key="7">
    <source>
        <dbReference type="EMBL" id="EER00968.1"/>
    </source>
</evidence>
<dbReference type="InterPro" id="IPR036236">
    <property type="entry name" value="Znf_C2H2_sf"/>
</dbReference>
<dbReference type="GO" id="GO:0003677">
    <property type="term" value="F:DNA binding"/>
    <property type="evidence" value="ECO:0007669"/>
    <property type="project" value="InterPro"/>
</dbReference>
<evidence type="ECO:0000313" key="8">
    <source>
        <dbReference type="Proteomes" id="UP000007800"/>
    </source>
</evidence>
<evidence type="ECO:0000256" key="1">
    <source>
        <dbReference type="ARBA" id="ARBA00022723"/>
    </source>
</evidence>